<evidence type="ECO:0000256" key="1">
    <source>
        <dbReference type="SAM" id="MobiDB-lite"/>
    </source>
</evidence>
<proteinExistence type="predicted"/>
<organism evidence="2 3">
    <name type="scientific">Saguinus oedipus</name>
    <name type="common">Cotton-top tamarin</name>
    <name type="synonym">Oedipomidas oedipus</name>
    <dbReference type="NCBI Taxonomy" id="9490"/>
    <lineage>
        <taxon>Eukaryota</taxon>
        <taxon>Metazoa</taxon>
        <taxon>Chordata</taxon>
        <taxon>Craniata</taxon>
        <taxon>Vertebrata</taxon>
        <taxon>Euteleostomi</taxon>
        <taxon>Mammalia</taxon>
        <taxon>Eutheria</taxon>
        <taxon>Euarchontoglires</taxon>
        <taxon>Primates</taxon>
        <taxon>Haplorrhini</taxon>
        <taxon>Platyrrhini</taxon>
        <taxon>Cebidae</taxon>
        <taxon>Callitrichinae</taxon>
        <taxon>Saguinus</taxon>
    </lineage>
</organism>
<reference evidence="2 3" key="1">
    <citation type="submission" date="2023-05" db="EMBL/GenBank/DDBJ databases">
        <title>B98-5 Cell Line De Novo Hybrid Assembly: An Optical Mapping Approach.</title>
        <authorList>
            <person name="Kananen K."/>
            <person name="Auerbach J.A."/>
            <person name="Kautto E."/>
            <person name="Blachly J.S."/>
        </authorList>
    </citation>
    <scope>NUCLEOTIDE SEQUENCE [LARGE SCALE GENOMIC DNA]</scope>
    <source>
        <strain evidence="2">B95-8</strain>
        <tissue evidence="2">Cell line</tissue>
    </source>
</reference>
<dbReference type="EMBL" id="JASSZA010000014">
    <property type="protein sequence ID" value="KAK2094726.1"/>
    <property type="molecule type" value="Genomic_DNA"/>
</dbReference>
<name>A0ABQ9UCL8_SAGOE</name>
<comment type="caution">
    <text evidence="2">The sequence shown here is derived from an EMBL/GenBank/DDBJ whole genome shotgun (WGS) entry which is preliminary data.</text>
</comment>
<protein>
    <submittedName>
        <fullName evidence="2">Uncharacterized protein</fullName>
    </submittedName>
</protein>
<keyword evidence="3" id="KW-1185">Reference proteome</keyword>
<feature type="region of interest" description="Disordered" evidence="1">
    <location>
        <begin position="68"/>
        <end position="92"/>
    </location>
</feature>
<gene>
    <name evidence="2" type="ORF">P7K49_028464</name>
</gene>
<dbReference type="Proteomes" id="UP001266305">
    <property type="component" value="Unassembled WGS sequence"/>
</dbReference>
<evidence type="ECO:0000313" key="3">
    <source>
        <dbReference type="Proteomes" id="UP001266305"/>
    </source>
</evidence>
<accession>A0ABQ9UCL8</accession>
<sequence length="215" mass="23901">MHSPAFLGKSTGLAASELQALRESPPGTCQQQVEPDEILTTLHRIGMSWFGEWREGIDPRTKEVVSVRPRTWKRPRTPSRSSLSSVVPQPRVTAAPAARCRFPWRPERRPRSGLAESRHPEGNLSAMVLERFRRVSIVCTANSRNSRDAKPPPGCPLSRATRSRRTLGGGTAHRPADRPERVLRNPFSRASEVVSSSLRLQGRLLVPGDRGHRTG</sequence>
<evidence type="ECO:0000313" key="2">
    <source>
        <dbReference type="EMBL" id="KAK2094726.1"/>
    </source>
</evidence>
<feature type="region of interest" description="Disordered" evidence="1">
    <location>
        <begin position="143"/>
        <end position="185"/>
    </location>
</feature>
<feature type="compositionally biased region" description="Low complexity" evidence="1">
    <location>
        <begin position="78"/>
        <end position="92"/>
    </location>
</feature>
<feature type="compositionally biased region" description="Basic and acidic residues" evidence="1">
    <location>
        <begin position="174"/>
        <end position="183"/>
    </location>
</feature>